<evidence type="ECO:0000313" key="11">
    <source>
        <dbReference type="EMBL" id="GMM57465.1"/>
    </source>
</evidence>
<evidence type="ECO:0000256" key="6">
    <source>
        <dbReference type="ARBA" id="ARBA00023163"/>
    </source>
</evidence>
<dbReference type="GO" id="GO:0006613">
    <property type="term" value="P:cotranslational protein targeting to membrane"/>
    <property type="evidence" value="ECO:0007669"/>
    <property type="project" value="UniProtKB-ARBA"/>
</dbReference>
<comment type="subunit">
    <text evidence="7">Part of the nascent polypeptide-associated complex (NAC).</text>
</comment>
<dbReference type="GO" id="GO:0005634">
    <property type="term" value="C:nucleus"/>
    <property type="evidence" value="ECO:0007669"/>
    <property type="project" value="UniProtKB-SubCell"/>
</dbReference>
<keyword evidence="6 7" id="KW-0804">Transcription</keyword>
<dbReference type="AlphaFoldDB" id="A0AAV5S1D0"/>
<dbReference type="EMBL" id="BTGD01000013">
    <property type="protein sequence ID" value="GMM57465.1"/>
    <property type="molecule type" value="Genomic_DNA"/>
</dbReference>
<evidence type="ECO:0000256" key="2">
    <source>
        <dbReference type="ARBA" id="ARBA00004496"/>
    </source>
</evidence>
<evidence type="ECO:0000256" key="8">
    <source>
        <dbReference type="SAM" id="Coils"/>
    </source>
</evidence>
<keyword evidence="12" id="KW-1185">Reference proteome</keyword>
<dbReference type="Gene3D" id="2.20.70.30">
    <property type="entry name" value="Nascent polypeptide-associated complex domain"/>
    <property type="match status" value="1"/>
</dbReference>
<evidence type="ECO:0000256" key="3">
    <source>
        <dbReference type="ARBA" id="ARBA00005296"/>
    </source>
</evidence>
<organism evidence="11 12">
    <name type="scientific">Maudiozyma humilis</name>
    <name type="common">Sour dough yeast</name>
    <name type="synonym">Kazachstania humilis</name>
    <dbReference type="NCBI Taxonomy" id="51915"/>
    <lineage>
        <taxon>Eukaryota</taxon>
        <taxon>Fungi</taxon>
        <taxon>Dikarya</taxon>
        <taxon>Ascomycota</taxon>
        <taxon>Saccharomycotina</taxon>
        <taxon>Saccharomycetes</taxon>
        <taxon>Saccharomycetales</taxon>
        <taxon>Saccharomycetaceae</taxon>
        <taxon>Maudiozyma</taxon>
    </lineage>
</organism>
<dbReference type="FunFam" id="2.20.70.30:FF:000001">
    <property type="entry name" value="Transcription factor BTF3 homolog"/>
    <property type="match status" value="1"/>
</dbReference>
<evidence type="ECO:0000313" key="12">
    <source>
        <dbReference type="Proteomes" id="UP001377567"/>
    </source>
</evidence>
<dbReference type="PANTHER" id="PTHR10351">
    <property type="entry name" value="TRANSCRIPTION FACTOR BTF3 FAMILY MEMBER"/>
    <property type="match status" value="1"/>
</dbReference>
<sequence>MPIDQEKLAKLQALSNKNKVGGSRRKTGHKAAGSSAAVARDDSKLYSAIAKLRGVTIDNVAEANFFNEDGTVMHFNKVGLQIAQDYNTSVVYGIPQTKKLDEMFPQILPQLGAEAFQALAQLEEQMKQFEEKKAQEETEKKVEETD</sequence>
<keyword evidence="8" id="KW-0175">Coiled coil</keyword>
<dbReference type="SMART" id="SM01407">
    <property type="entry name" value="NAC"/>
    <property type="match status" value="1"/>
</dbReference>
<evidence type="ECO:0000256" key="9">
    <source>
        <dbReference type="SAM" id="MobiDB-lite"/>
    </source>
</evidence>
<reference evidence="11 12" key="1">
    <citation type="journal article" date="2023" name="Elife">
        <title>Identification of key yeast species and microbe-microbe interactions impacting larval growth of Drosophila in the wild.</title>
        <authorList>
            <person name="Mure A."/>
            <person name="Sugiura Y."/>
            <person name="Maeda R."/>
            <person name="Honda K."/>
            <person name="Sakurai N."/>
            <person name="Takahashi Y."/>
            <person name="Watada M."/>
            <person name="Katoh T."/>
            <person name="Gotoh A."/>
            <person name="Gotoh Y."/>
            <person name="Taniguchi I."/>
            <person name="Nakamura K."/>
            <person name="Hayashi T."/>
            <person name="Katayama T."/>
            <person name="Uemura T."/>
            <person name="Hattori Y."/>
        </authorList>
    </citation>
    <scope>NUCLEOTIDE SEQUENCE [LARGE SCALE GENOMIC DNA]</scope>
    <source>
        <strain evidence="11 12">KH-74</strain>
    </source>
</reference>
<dbReference type="InterPro" id="IPR038187">
    <property type="entry name" value="NAC_A/B_dom_sf"/>
</dbReference>
<dbReference type="CDD" id="cd22055">
    <property type="entry name" value="NAC_BTF3"/>
    <property type="match status" value="1"/>
</dbReference>
<dbReference type="InterPro" id="IPR002715">
    <property type="entry name" value="Nas_poly-pep-assoc_cplx_dom"/>
</dbReference>
<dbReference type="GO" id="GO:0005854">
    <property type="term" value="C:nascent polypeptide-associated complex"/>
    <property type="evidence" value="ECO:0007669"/>
    <property type="project" value="UniProtKB-ARBA"/>
</dbReference>
<evidence type="ECO:0000256" key="5">
    <source>
        <dbReference type="ARBA" id="ARBA00023015"/>
    </source>
</evidence>
<dbReference type="InterPro" id="IPR039370">
    <property type="entry name" value="BTF3"/>
</dbReference>
<keyword evidence="5 7" id="KW-0805">Transcription regulation</keyword>
<dbReference type="PROSITE" id="PS51151">
    <property type="entry name" value="NAC_AB"/>
    <property type="match status" value="1"/>
</dbReference>
<comment type="caution">
    <text evidence="11">The sequence shown here is derived from an EMBL/GenBank/DDBJ whole genome shotgun (WGS) entry which is preliminary data.</text>
</comment>
<evidence type="ECO:0000256" key="4">
    <source>
        <dbReference type="ARBA" id="ARBA00022927"/>
    </source>
</evidence>
<keyword evidence="4" id="KW-0813">Transport</keyword>
<evidence type="ECO:0000259" key="10">
    <source>
        <dbReference type="PROSITE" id="PS51151"/>
    </source>
</evidence>
<proteinExistence type="inferred from homology"/>
<name>A0AAV5S1D0_MAUHU</name>
<comment type="similarity">
    <text evidence="3 7">Belongs to the NAC-beta family.</text>
</comment>
<gene>
    <name evidence="11" type="ORF">DAKH74_040810</name>
</gene>
<feature type="domain" description="NAC-A/B" evidence="10">
    <location>
        <begin position="39"/>
        <end position="104"/>
    </location>
</feature>
<dbReference type="GO" id="GO:0015031">
    <property type="term" value="P:protein transport"/>
    <property type="evidence" value="ECO:0007669"/>
    <property type="project" value="UniProtKB-KW"/>
</dbReference>
<evidence type="ECO:0000256" key="1">
    <source>
        <dbReference type="ARBA" id="ARBA00004123"/>
    </source>
</evidence>
<feature type="coiled-coil region" evidence="8">
    <location>
        <begin position="112"/>
        <end position="146"/>
    </location>
</feature>
<feature type="region of interest" description="Disordered" evidence="9">
    <location>
        <begin position="14"/>
        <end position="34"/>
    </location>
</feature>
<dbReference type="Pfam" id="PF01849">
    <property type="entry name" value="NAC"/>
    <property type="match status" value="1"/>
</dbReference>
<keyword evidence="4" id="KW-0653">Protein transport</keyword>
<comment type="subcellular location">
    <subcellularLocation>
        <location evidence="2">Cytoplasm</location>
    </subcellularLocation>
    <subcellularLocation>
        <location evidence="1">Nucleus</location>
    </subcellularLocation>
</comment>
<dbReference type="Proteomes" id="UP001377567">
    <property type="component" value="Unassembled WGS sequence"/>
</dbReference>
<protein>
    <recommendedName>
        <fullName evidence="7">Nascent polypeptide-associated complex subunit beta</fullName>
    </recommendedName>
</protein>
<evidence type="ECO:0000256" key="7">
    <source>
        <dbReference type="RuleBase" id="RU361272"/>
    </source>
</evidence>
<accession>A0AAV5S1D0</accession>